<dbReference type="Proteomes" id="UP000438093">
    <property type="component" value="Unassembled WGS sequence"/>
</dbReference>
<dbReference type="InterPro" id="IPR007421">
    <property type="entry name" value="Schlafen_AlbA_2_dom"/>
</dbReference>
<name>A0A6N7RMW1_9ACTN</name>
<proteinExistence type="predicted"/>
<dbReference type="InterPro" id="IPR036388">
    <property type="entry name" value="WH-like_DNA-bd_sf"/>
</dbReference>
<dbReference type="Gene3D" id="3.30.565.60">
    <property type="match status" value="1"/>
</dbReference>
<comment type="caution">
    <text evidence="2">The sequence shown here is derived from an EMBL/GenBank/DDBJ whole genome shotgun (WGS) entry which is preliminary data.</text>
</comment>
<dbReference type="SUPFAM" id="SSF46785">
    <property type="entry name" value="Winged helix' DNA-binding domain"/>
    <property type="match status" value="1"/>
</dbReference>
<keyword evidence="3" id="KW-1185">Reference proteome</keyword>
<dbReference type="InterPro" id="IPR038475">
    <property type="entry name" value="RecG_C_sf"/>
</dbReference>
<dbReference type="PANTHER" id="PTHR30595">
    <property type="entry name" value="GLPR-RELATED TRANSCRIPTIONAL REPRESSOR"/>
    <property type="match status" value="1"/>
</dbReference>
<accession>A0A6N7RMW1</accession>
<organism evidence="2 3">
    <name type="scientific">Eggerthella guodeyinii</name>
    <dbReference type="NCBI Taxonomy" id="2690837"/>
    <lineage>
        <taxon>Bacteria</taxon>
        <taxon>Bacillati</taxon>
        <taxon>Actinomycetota</taxon>
        <taxon>Coriobacteriia</taxon>
        <taxon>Eggerthellales</taxon>
        <taxon>Eggerthellaceae</taxon>
        <taxon>Eggerthella</taxon>
    </lineage>
</organism>
<dbReference type="Pfam" id="PF04326">
    <property type="entry name" value="SLFN_AlbA_2"/>
    <property type="match status" value="1"/>
</dbReference>
<gene>
    <name evidence="2" type="ORF">GJG86_09120</name>
</gene>
<evidence type="ECO:0000313" key="2">
    <source>
        <dbReference type="EMBL" id="MRX82653.1"/>
    </source>
</evidence>
<evidence type="ECO:0000259" key="1">
    <source>
        <dbReference type="Pfam" id="PF04326"/>
    </source>
</evidence>
<dbReference type="AlphaFoldDB" id="A0A6N7RMW1"/>
<sequence length="448" mass="49829">MMRILSKGTTMREGINIEFKREWSDGIKKTMVAFANTDGGTIYLGVADDGEVVGLDDPEQCMVRAMQAAGNAIRPDVTLCTHAHAEDFEGKMIVMIDVQRGTSRPYYLAEKGVRPAGVYVRQGAMTAPASESAILAMIKESSNDVFDEERSTNQTLTFEEAGNVFAHAGIAFEEQHMRSLGFVDEHGIYTNTGLLFSDQCPFTVKAAVFQGDTKSVFKNRFEFEGSLLRQFRDALHFIDRYNATHSEIGSDMRRVDQRDYPDEAVREALLNVFVHRDYSMPAPALISIFDKRAEFANFGGLVPGMSEDDLAVGLSLQRNPHVAGVFYRLKWIEAYGTGVPKIVDSYADVDADPRFDIASNSFKVTLPSMISAPIKNNVERQKAAPCDLDYQQRTVLKLIEERGSVQRSDVEVALDITRSPAGELLARMQEEGLVRRMGKGKGTRYVAE</sequence>
<dbReference type="InterPro" id="IPR038461">
    <property type="entry name" value="Schlafen_AlbA_2_dom_sf"/>
</dbReference>
<dbReference type="Gene3D" id="1.10.10.10">
    <property type="entry name" value="Winged helix-like DNA-binding domain superfamily/Winged helix DNA-binding domain"/>
    <property type="match status" value="1"/>
</dbReference>
<dbReference type="PANTHER" id="PTHR30595:SF6">
    <property type="entry name" value="SCHLAFEN ALBA-2 DOMAIN-CONTAINING PROTEIN"/>
    <property type="match status" value="1"/>
</dbReference>
<feature type="domain" description="Schlafen AlbA-2" evidence="1">
    <location>
        <begin position="13"/>
        <end position="129"/>
    </location>
</feature>
<protein>
    <submittedName>
        <fullName evidence="2">AAA family ATPase</fullName>
    </submittedName>
</protein>
<dbReference type="EMBL" id="VTFY01000007">
    <property type="protein sequence ID" value="MRX82653.1"/>
    <property type="molecule type" value="Genomic_DNA"/>
</dbReference>
<dbReference type="Gene3D" id="3.30.950.30">
    <property type="entry name" value="Schlafen, AAA domain"/>
    <property type="match status" value="1"/>
</dbReference>
<evidence type="ECO:0000313" key="3">
    <source>
        <dbReference type="Proteomes" id="UP000438093"/>
    </source>
</evidence>
<reference evidence="3" key="1">
    <citation type="submission" date="2019-08" db="EMBL/GenBank/DDBJ databases">
        <title>Arthrobacter sp. nov., isolated from plateau pika and Tibetan wild ass.</title>
        <authorList>
            <person name="Ge Y."/>
        </authorList>
    </citation>
    <scope>NUCLEOTIDE SEQUENCE [LARGE SCALE GENOMIC DNA]</scope>
    <source>
        <strain evidence="3">HF-4214</strain>
    </source>
</reference>
<dbReference type="InterPro" id="IPR036390">
    <property type="entry name" value="WH_DNA-bd_sf"/>
</dbReference>
<dbReference type="Pfam" id="PF13749">
    <property type="entry name" value="HATPase_c_4"/>
    <property type="match status" value="1"/>
</dbReference>